<reference evidence="4 5" key="1">
    <citation type="submission" date="2020-09" db="EMBL/GenBank/DDBJ databases">
        <title>Pseudoxanthomonas sp. CAU 1598 isolated from sand of Yaerae Beach.</title>
        <authorList>
            <person name="Kim W."/>
        </authorList>
    </citation>
    <scope>NUCLEOTIDE SEQUENCE [LARGE SCALE GENOMIC DNA]</scope>
    <source>
        <strain evidence="4 5">CAU 1598</strain>
    </source>
</reference>
<dbReference type="Gene3D" id="2.30.40.10">
    <property type="entry name" value="Urease, subunit C, domain 1"/>
    <property type="match status" value="1"/>
</dbReference>
<proteinExistence type="predicted"/>
<dbReference type="RefSeq" id="WP_192031086.1">
    <property type="nucleotide sequence ID" value="NZ_JACYTR010000059.1"/>
</dbReference>
<evidence type="ECO:0000313" key="5">
    <source>
        <dbReference type="Proteomes" id="UP000613768"/>
    </source>
</evidence>
<accession>A0AAW3ZUB9</accession>
<dbReference type="InterPro" id="IPR011059">
    <property type="entry name" value="Metal-dep_hydrolase_composite"/>
</dbReference>
<dbReference type="PANTHER" id="PTHR43135:SF3">
    <property type="entry name" value="ALPHA-D-RIBOSE 1-METHYLPHOSPHONATE 5-TRIPHOSPHATE DIPHOSPHATASE"/>
    <property type="match status" value="1"/>
</dbReference>
<feature type="signal peptide" evidence="2">
    <location>
        <begin position="1"/>
        <end position="26"/>
    </location>
</feature>
<protein>
    <submittedName>
        <fullName evidence="4">Amidohydrolase family protein</fullName>
    </submittedName>
</protein>
<dbReference type="EMBL" id="JACYTR010000059">
    <property type="protein sequence ID" value="MBD8527666.1"/>
    <property type="molecule type" value="Genomic_DNA"/>
</dbReference>
<dbReference type="Gene3D" id="3.40.50.10910">
    <property type="entry name" value="Amidohydrolase"/>
    <property type="match status" value="1"/>
</dbReference>
<dbReference type="GO" id="GO:0016810">
    <property type="term" value="F:hydrolase activity, acting on carbon-nitrogen (but not peptide) bonds"/>
    <property type="evidence" value="ECO:0007669"/>
    <property type="project" value="InterPro"/>
</dbReference>
<dbReference type="Proteomes" id="UP000613768">
    <property type="component" value="Unassembled WGS sequence"/>
</dbReference>
<keyword evidence="5" id="KW-1185">Reference proteome</keyword>
<sequence>MRSIRSTLGAIAPLCFALLCSSIASAEQLLIREITLVSPERSAPLPNVDVLIGDGRIVAISPERLDIGSARVIEGRGKFLSPGLIDSHVHLGSSAGMREDQAEQYPDLQRSFLAQEPRSFLYFGFTHLVDLNQSESFVAEWAKHPIAPTLSYCKALPFPNGYGEAFLPESQRGRSPYLLDDPHQHNTLPDDYQPEQHSPKALIEKVRKTQARCIKTFYEKGFAGLWDWPVPPDALMAHVKREAKGADLIHVHHGNSLASYQQAAASGVDVLAHGLWHWDALNSERELPTDIRQLLDRLIAQGTAIQPTSQVLGAELRLFEPGFLDDPRLRHAVPGELITWYRSDEAQWFARRMAKNLERTEVVRGFLGHEPTGAVDETSRVAAERLRQVVRYAHERGGRLILGSDTPSSPTYTNPPGLNGLLEMRWLADAGLSPGEVMRAATLDNARAFGLASEIGSIEVGKRADLLVLSADPLASVEAFDSIDVVVLGGRAIRRAELSAQSPSVK</sequence>
<dbReference type="SUPFAM" id="SSF51338">
    <property type="entry name" value="Composite domain of metallo-dependent hydrolases"/>
    <property type="match status" value="1"/>
</dbReference>
<feature type="domain" description="Amidohydrolase-related" evidence="3">
    <location>
        <begin position="79"/>
        <end position="492"/>
    </location>
</feature>
<organism evidence="4 5">
    <name type="scientific">Pseudomarimonas arenosa</name>
    <dbReference type="NCBI Taxonomy" id="2774145"/>
    <lineage>
        <taxon>Bacteria</taxon>
        <taxon>Pseudomonadati</taxon>
        <taxon>Pseudomonadota</taxon>
        <taxon>Gammaproteobacteria</taxon>
        <taxon>Lysobacterales</taxon>
        <taxon>Lysobacteraceae</taxon>
        <taxon>Pseudomarimonas</taxon>
    </lineage>
</organism>
<dbReference type="Pfam" id="PF01979">
    <property type="entry name" value="Amidohydro_1"/>
    <property type="match status" value="1"/>
</dbReference>
<dbReference type="PANTHER" id="PTHR43135">
    <property type="entry name" value="ALPHA-D-RIBOSE 1-METHYLPHOSPHONATE 5-TRIPHOSPHATE DIPHOSPHATASE"/>
    <property type="match status" value="1"/>
</dbReference>
<dbReference type="AlphaFoldDB" id="A0AAW3ZUB9"/>
<comment type="caution">
    <text evidence="4">The sequence shown here is derived from an EMBL/GenBank/DDBJ whole genome shotgun (WGS) entry which is preliminary data.</text>
</comment>
<dbReference type="Gene3D" id="1.20.58.520">
    <property type="entry name" value="Amidohydrolase"/>
    <property type="match status" value="1"/>
</dbReference>
<evidence type="ECO:0000256" key="1">
    <source>
        <dbReference type="SAM" id="MobiDB-lite"/>
    </source>
</evidence>
<feature type="chain" id="PRO_5043733408" evidence="2">
    <location>
        <begin position="27"/>
        <end position="506"/>
    </location>
</feature>
<dbReference type="InterPro" id="IPR006680">
    <property type="entry name" value="Amidohydro-rel"/>
</dbReference>
<dbReference type="SUPFAM" id="SSF51556">
    <property type="entry name" value="Metallo-dependent hydrolases"/>
    <property type="match status" value="1"/>
</dbReference>
<feature type="region of interest" description="Disordered" evidence="1">
    <location>
        <begin position="173"/>
        <end position="195"/>
    </location>
</feature>
<name>A0AAW3ZUB9_9GAMM</name>
<evidence type="ECO:0000259" key="3">
    <source>
        <dbReference type="Pfam" id="PF01979"/>
    </source>
</evidence>
<gene>
    <name evidence="4" type="ORF">IFO71_18120</name>
</gene>
<keyword evidence="2" id="KW-0732">Signal</keyword>
<dbReference type="InterPro" id="IPR032466">
    <property type="entry name" value="Metal_Hydrolase"/>
</dbReference>
<evidence type="ECO:0000256" key="2">
    <source>
        <dbReference type="SAM" id="SignalP"/>
    </source>
</evidence>
<dbReference type="Gene3D" id="3.30.110.90">
    <property type="entry name" value="Amidohydrolase"/>
    <property type="match status" value="1"/>
</dbReference>
<dbReference type="InterPro" id="IPR051781">
    <property type="entry name" value="Metallo-dep_Hydrolase"/>
</dbReference>
<evidence type="ECO:0000313" key="4">
    <source>
        <dbReference type="EMBL" id="MBD8527666.1"/>
    </source>
</evidence>